<dbReference type="Gene3D" id="3.30.2130.30">
    <property type="match status" value="1"/>
</dbReference>
<evidence type="ECO:0000259" key="4">
    <source>
        <dbReference type="Pfam" id="PF22020"/>
    </source>
</evidence>
<proteinExistence type="predicted"/>
<protein>
    <submittedName>
        <fullName evidence="5">Putative N6-adenine-specific DNA methylase</fullName>
        <ecNumber evidence="5">2.1.1.-</ecNumber>
    </submittedName>
</protein>
<feature type="domain" description="RlmL ferredoxin-like" evidence="4">
    <location>
        <begin position="2"/>
        <end position="57"/>
    </location>
</feature>
<evidence type="ECO:0000313" key="6">
    <source>
        <dbReference type="Proteomes" id="UP000555828"/>
    </source>
</evidence>
<dbReference type="Proteomes" id="UP000555828">
    <property type="component" value="Unassembled WGS sequence"/>
</dbReference>
<dbReference type="Pfam" id="PF22020">
    <property type="entry name" value="RlmL_1st"/>
    <property type="match status" value="1"/>
</dbReference>
<evidence type="ECO:0000256" key="1">
    <source>
        <dbReference type="ARBA" id="ARBA00022603"/>
    </source>
</evidence>
<gene>
    <name evidence="5" type="ORF">HNP65_000859</name>
</gene>
<dbReference type="RefSeq" id="WP_184619101.1">
    <property type="nucleotide sequence ID" value="NZ_JACHEX010000002.1"/>
</dbReference>
<dbReference type="SUPFAM" id="SSF53335">
    <property type="entry name" value="S-adenosyl-L-methionine-dependent methyltransferases"/>
    <property type="match status" value="1"/>
</dbReference>
<evidence type="ECO:0000259" key="3">
    <source>
        <dbReference type="Pfam" id="PF01170"/>
    </source>
</evidence>
<feature type="domain" description="Ribosomal RNA large subunit methyltransferase K/L-like methyltransferase" evidence="3">
    <location>
        <begin position="152"/>
        <end position="306"/>
    </location>
</feature>
<keyword evidence="1 5" id="KW-0489">Methyltransferase</keyword>
<dbReference type="AlphaFoldDB" id="A0A841GUM3"/>
<keyword evidence="6" id="KW-1185">Reference proteome</keyword>
<organism evidence="5 6">
    <name type="scientific">Thermosipho japonicus</name>
    <dbReference type="NCBI Taxonomy" id="90323"/>
    <lineage>
        <taxon>Bacteria</taxon>
        <taxon>Thermotogati</taxon>
        <taxon>Thermotogota</taxon>
        <taxon>Thermotogae</taxon>
        <taxon>Thermotogales</taxon>
        <taxon>Fervidobacteriaceae</taxon>
        <taxon>Thermosipho</taxon>
    </lineage>
</organism>
<dbReference type="EMBL" id="JACHEX010000002">
    <property type="protein sequence ID" value="MBB6062421.1"/>
    <property type="molecule type" value="Genomic_DNA"/>
</dbReference>
<dbReference type="Gene3D" id="3.40.50.150">
    <property type="entry name" value="Vaccinia Virus protein VP39"/>
    <property type="match status" value="1"/>
</dbReference>
<evidence type="ECO:0000313" key="5">
    <source>
        <dbReference type="EMBL" id="MBB6062421.1"/>
    </source>
</evidence>
<name>A0A841GUM3_9BACT</name>
<dbReference type="PANTHER" id="PTHR47313:SF1">
    <property type="entry name" value="RIBOSOMAL RNA LARGE SUBUNIT METHYLTRANSFERASE K_L"/>
    <property type="match status" value="1"/>
</dbReference>
<dbReference type="InterPro" id="IPR002052">
    <property type="entry name" value="DNA_methylase_N6_adenine_CS"/>
</dbReference>
<dbReference type="GO" id="GO:0008990">
    <property type="term" value="F:rRNA (guanine-N2-)-methyltransferase activity"/>
    <property type="evidence" value="ECO:0007669"/>
    <property type="project" value="TreeGrafter"/>
</dbReference>
<dbReference type="InterPro" id="IPR053943">
    <property type="entry name" value="RlmKL-like_Mtase_CS"/>
</dbReference>
<keyword evidence="2 5" id="KW-0808">Transferase</keyword>
<dbReference type="PANTHER" id="PTHR47313">
    <property type="entry name" value="RIBOSOMAL RNA LARGE SUBUNIT METHYLTRANSFERASE K/L"/>
    <property type="match status" value="1"/>
</dbReference>
<dbReference type="EC" id="2.1.1.-" evidence="5"/>
<evidence type="ECO:0000256" key="2">
    <source>
        <dbReference type="ARBA" id="ARBA00022679"/>
    </source>
</evidence>
<dbReference type="InterPro" id="IPR029063">
    <property type="entry name" value="SAM-dependent_MTases_sf"/>
</dbReference>
<comment type="caution">
    <text evidence="5">The sequence shown here is derived from an EMBL/GenBank/DDBJ whole genome shotgun (WGS) entry which is preliminary data.</text>
</comment>
<dbReference type="CDD" id="cd11715">
    <property type="entry name" value="THUMP_AdoMetMT"/>
    <property type="match status" value="1"/>
</dbReference>
<dbReference type="InterPro" id="IPR054170">
    <property type="entry name" value="RlmL_1st"/>
</dbReference>
<dbReference type="Pfam" id="PF01170">
    <property type="entry name" value="UPF0020"/>
    <property type="match status" value="1"/>
</dbReference>
<dbReference type="PROSITE" id="PS00092">
    <property type="entry name" value="N6_MTASE"/>
    <property type="match status" value="1"/>
</dbReference>
<dbReference type="GO" id="GO:0003676">
    <property type="term" value="F:nucleic acid binding"/>
    <property type="evidence" value="ECO:0007669"/>
    <property type="project" value="InterPro"/>
</dbReference>
<accession>A0A841GUM3</accession>
<dbReference type="PROSITE" id="PS01261">
    <property type="entry name" value="UPF0020"/>
    <property type="match status" value="1"/>
</dbReference>
<sequence>MKLMITCTAGLEGATVLELKNLGYKIVDSQSGRIYIKGELKDIPRLNMFLRTAERVYIVLAQDRVETFDELYNVIYSVNWEEFVDGKVLISDVSVRNSKLSAKGAIISVSYAAINKKISRKTNNIYPIRLIIKNDILQVLLDTTGKDALSKRGYRLKTSKAPLRETIAAALVLLSRWDKKSSFIDPFCGSGTILIEAALYKENIPPSFLRHFVSEKWSILKDYWPKRKKYKVNADNLFGFDIDKEVLKVAKENEKRANINGIIFENLDFNNLTKFENCWVVTNPPYGERLKNDIDFSKLWDIFIDSKIYILSPDTSFERLVQKKARKKIRFQNSGIWVWLYMFY</sequence>
<reference evidence="5 6" key="1">
    <citation type="submission" date="2020-08" db="EMBL/GenBank/DDBJ databases">
        <title>Genomic Encyclopedia of Type Strains, Phase IV (KMG-IV): sequencing the most valuable type-strain genomes for metagenomic binning, comparative biology and taxonomic classification.</title>
        <authorList>
            <person name="Goeker M."/>
        </authorList>
    </citation>
    <scope>NUCLEOTIDE SEQUENCE [LARGE SCALE GENOMIC DNA]</scope>
    <source>
        <strain evidence="5 6">DSM 13481</strain>
    </source>
</reference>
<dbReference type="GO" id="GO:0070043">
    <property type="term" value="F:rRNA (guanine-N7-)-methyltransferase activity"/>
    <property type="evidence" value="ECO:0007669"/>
    <property type="project" value="TreeGrafter"/>
</dbReference>
<dbReference type="InterPro" id="IPR000241">
    <property type="entry name" value="RlmKL-like_Mtase"/>
</dbReference>